<keyword evidence="2" id="KW-0732">Signal</keyword>
<feature type="signal peptide" evidence="2">
    <location>
        <begin position="1"/>
        <end position="17"/>
    </location>
</feature>
<comment type="caution">
    <text evidence="3">The sequence shown here is derived from an EMBL/GenBank/DDBJ whole genome shotgun (WGS) entry which is preliminary data.</text>
</comment>
<dbReference type="AlphaFoldDB" id="A0AAN8RSZ6"/>
<dbReference type="Proteomes" id="UP001313282">
    <property type="component" value="Unassembled WGS sequence"/>
</dbReference>
<feature type="compositionally biased region" description="Low complexity" evidence="1">
    <location>
        <begin position="86"/>
        <end position="96"/>
    </location>
</feature>
<accession>A0AAN8RSZ6</accession>
<reference evidence="3 4" key="1">
    <citation type="submission" date="2019-10" db="EMBL/GenBank/DDBJ databases">
        <authorList>
            <person name="Palmer J.M."/>
        </authorList>
    </citation>
    <scope>NUCLEOTIDE SEQUENCE [LARGE SCALE GENOMIC DNA]</scope>
    <source>
        <strain evidence="3 4">TWF718</strain>
    </source>
</reference>
<evidence type="ECO:0000256" key="1">
    <source>
        <dbReference type="SAM" id="MobiDB-lite"/>
    </source>
</evidence>
<organism evidence="3 4">
    <name type="scientific">Orbilia javanica</name>
    <dbReference type="NCBI Taxonomy" id="47235"/>
    <lineage>
        <taxon>Eukaryota</taxon>
        <taxon>Fungi</taxon>
        <taxon>Dikarya</taxon>
        <taxon>Ascomycota</taxon>
        <taxon>Pezizomycotina</taxon>
        <taxon>Orbiliomycetes</taxon>
        <taxon>Orbiliales</taxon>
        <taxon>Orbiliaceae</taxon>
        <taxon>Orbilia</taxon>
    </lineage>
</organism>
<feature type="region of interest" description="Disordered" evidence="1">
    <location>
        <begin position="172"/>
        <end position="215"/>
    </location>
</feature>
<keyword evidence="4" id="KW-1185">Reference proteome</keyword>
<protein>
    <submittedName>
        <fullName evidence="3">Uncharacterized protein</fullName>
    </submittedName>
</protein>
<evidence type="ECO:0000256" key="2">
    <source>
        <dbReference type="SAM" id="SignalP"/>
    </source>
</evidence>
<name>A0AAN8RSZ6_9PEZI</name>
<feature type="region of interest" description="Disordered" evidence="1">
    <location>
        <begin position="82"/>
        <end position="101"/>
    </location>
</feature>
<dbReference type="EMBL" id="JAVHNR010000001">
    <property type="protein sequence ID" value="KAK6357706.1"/>
    <property type="molecule type" value="Genomic_DNA"/>
</dbReference>
<sequence length="215" mass="22897">MQIKVIIFSALVASTAARTCPRQETTTITSTVSKFARCSPITTTKTIFSKCHRGPVTKTVTKTTTVTRIIDPGVEQEEVDDATNIPPTTTKGGPKTPELPTCPPSTTARVFRTCLSNAPPCPSESRCSSMNFQLTYDCACVGAAKQVTTTVYNTKCKGDCGCTPTITWTAKGPCATAPTDGGEPGGKGGEKEDGETKEEPVQEEQEEVQEETEGY</sequence>
<feature type="chain" id="PRO_5042872113" evidence="2">
    <location>
        <begin position="18"/>
        <end position="215"/>
    </location>
</feature>
<evidence type="ECO:0000313" key="3">
    <source>
        <dbReference type="EMBL" id="KAK6357706.1"/>
    </source>
</evidence>
<feature type="compositionally biased region" description="Acidic residues" evidence="1">
    <location>
        <begin position="192"/>
        <end position="215"/>
    </location>
</feature>
<gene>
    <name evidence="3" type="ORF">TWF718_002015</name>
</gene>
<evidence type="ECO:0000313" key="4">
    <source>
        <dbReference type="Proteomes" id="UP001313282"/>
    </source>
</evidence>
<proteinExistence type="predicted"/>